<feature type="coiled-coil region" evidence="14">
    <location>
        <begin position="412"/>
        <end position="439"/>
    </location>
</feature>
<dbReference type="AlphaFoldDB" id="A0A2I0QQN5"/>
<organism evidence="16 17">
    <name type="scientific">Halalkalibacillus sediminis</name>
    <dbReference type="NCBI Taxonomy" id="2018042"/>
    <lineage>
        <taxon>Bacteria</taxon>
        <taxon>Bacillati</taxon>
        <taxon>Bacillota</taxon>
        <taxon>Bacilli</taxon>
        <taxon>Bacillales</taxon>
        <taxon>Bacillaceae</taxon>
        <taxon>Halalkalibacillus</taxon>
    </lineage>
</organism>
<feature type="binding site" evidence="13">
    <location>
        <position position="269"/>
    </location>
    <ligand>
        <name>ATP</name>
        <dbReference type="ChEBI" id="CHEBI:30616"/>
    </ligand>
</feature>
<evidence type="ECO:0000256" key="8">
    <source>
        <dbReference type="ARBA" id="ARBA00022833"/>
    </source>
</evidence>
<dbReference type="EC" id="6.1.1.16" evidence="13"/>
<comment type="subcellular location">
    <subcellularLocation>
        <location evidence="1 13">Cytoplasm</location>
    </subcellularLocation>
</comment>
<name>A0A2I0QQN5_9BACI</name>
<keyword evidence="6 13" id="KW-0479">Metal-binding</keyword>
<dbReference type="GO" id="GO:0005524">
    <property type="term" value="F:ATP binding"/>
    <property type="evidence" value="ECO:0007669"/>
    <property type="project" value="UniProtKB-UniRule"/>
</dbReference>
<dbReference type="EMBL" id="PJNH01000005">
    <property type="protein sequence ID" value="PKR76618.1"/>
    <property type="molecule type" value="Genomic_DNA"/>
</dbReference>
<feature type="binding site" evidence="13">
    <location>
        <position position="238"/>
    </location>
    <ligand>
        <name>Zn(2+)</name>
        <dbReference type="ChEBI" id="CHEBI:29105"/>
    </ligand>
</feature>
<sequence>MSIKLYNSLTRSKEDFKTIEENKVKMYVCGPTVYNYIHIGNARPAIVFDTVRRYLEYAGYDVEYVLNFTDVDDKLIKAANEMGEEVPEIAERFIEAYKEDVSKLNVKEAVHHPRVTETMDQIIEFISGLIDKGFAYSVEGDVYFKTRAFDNYGKLSHQSIDELRSGARIQVGEKKKDPLDFALWKKAKPDEISWESPWGEGRPGWHIECSAMAKEYLGDTIDIHAGGQDLTFPHHENEIAQSEAHNDKSFANYWLHNGYIQIENEKMSKSLGNFILVHDLVEKHDPNVVRFFMLSVHYRNPINFSDELLASAKNSYDRIKTAYENLLHRRASSLDLTEQEDWINTIKAHKNNFIDEMNDDFNTANAITVLFDLSKDANIYLREDQTSTEVIDLFLSAFDEMVGVLGFSLQTEELLDEDIDQLIEERIQARKDKNFARADEIRDQLKEEGILLEDTAQGTRWRRQ</sequence>
<evidence type="ECO:0000256" key="3">
    <source>
        <dbReference type="ARBA" id="ARBA00011245"/>
    </source>
</evidence>
<gene>
    <name evidence="13 16" type="primary">cysS</name>
    <name evidence="16" type="ORF">CEY16_14760</name>
</gene>
<evidence type="ECO:0000256" key="10">
    <source>
        <dbReference type="ARBA" id="ARBA00022917"/>
    </source>
</evidence>
<dbReference type="CDD" id="cd00672">
    <property type="entry name" value="CysRS_core"/>
    <property type="match status" value="1"/>
</dbReference>
<dbReference type="Pfam" id="PF01406">
    <property type="entry name" value="tRNA-synt_1e"/>
    <property type="match status" value="1"/>
</dbReference>
<keyword evidence="9 13" id="KW-0067">ATP-binding</keyword>
<dbReference type="SMART" id="SM00840">
    <property type="entry name" value="DALR_2"/>
    <property type="match status" value="1"/>
</dbReference>
<evidence type="ECO:0000256" key="13">
    <source>
        <dbReference type="HAMAP-Rule" id="MF_00041"/>
    </source>
</evidence>
<evidence type="ECO:0000259" key="15">
    <source>
        <dbReference type="SMART" id="SM00840"/>
    </source>
</evidence>
<keyword evidence="7 13" id="KW-0547">Nucleotide-binding</keyword>
<dbReference type="InterPro" id="IPR056411">
    <property type="entry name" value="CysS_C"/>
</dbReference>
<evidence type="ECO:0000313" key="17">
    <source>
        <dbReference type="Proteomes" id="UP000243524"/>
    </source>
</evidence>
<dbReference type="GO" id="GO:0006423">
    <property type="term" value="P:cysteinyl-tRNA aminoacylation"/>
    <property type="evidence" value="ECO:0007669"/>
    <property type="project" value="UniProtKB-UniRule"/>
</dbReference>
<feature type="modified residue" description="Phosphoserine" evidence="13">
    <location>
        <position position="270"/>
    </location>
</feature>
<evidence type="ECO:0000256" key="5">
    <source>
        <dbReference type="ARBA" id="ARBA00022598"/>
    </source>
</evidence>
<keyword evidence="10 13" id="KW-0648">Protein biosynthesis</keyword>
<dbReference type="GO" id="GO:0005829">
    <property type="term" value="C:cytosol"/>
    <property type="evidence" value="ECO:0007669"/>
    <property type="project" value="TreeGrafter"/>
</dbReference>
<accession>A0A2I0QQN5</accession>
<dbReference type="Proteomes" id="UP000243524">
    <property type="component" value="Unassembled WGS sequence"/>
</dbReference>
<keyword evidence="11 13" id="KW-0030">Aminoacyl-tRNA synthetase</keyword>
<evidence type="ECO:0000256" key="7">
    <source>
        <dbReference type="ARBA" id="ARBA00022741"/>
    </source>
</evidence>
<dbReference type="Gene3D" id="1.20.120.1910">
    <property type="entry name" value="Cysteine-tRNA ligase, C-terminal anti-codon recognition domain"/>
    <property type="match status" value="1"/>
</dbReference>
<dbReference type="Pfam" id="PF09190">
    <property type="entry name" value="DALR_2"/>
    <property type="match status" value="1"/>
</dbReference>
<dbReference type="PANTHER" id="PTHR10890">
    <property type="entry name" value="CYSTEINYL-TRNA SYNTHETASE"/>
    <property type="match status" value="1"/>
</dbReference>
<evidence type="ECO:0000256" key="11">
    <source>
        <dbReference type="ARBA" id="ARBA00023146"/>
    </source>
</evidence>
<dbReference type="PANTHER" id="PTHR10890:SF3">
    <property type="entry name" value="CYSTEINE--TRNA LIGASE, CYTOPLASMIC"/>
    <property type="match status" value="1"/>
</dbReference>
<evidence type="ECO:0000256" key="9">
    <source>
        <dbReference type="ARBA" id="ARBA00022840"/>
    </source>
</evidence>
<evidence type="ECO:0000256" key="4">
    <source>
        <dbReference type="ARBA" id="ARBA00022490"/>
    </source>
</evidence>
<keyword evidence="4 13" id="KW-0963">Cytoplasm</keyword>
<keyword evidence="14" id="KW-0175">Coiled coil</keyword>
<dbReference type="GO" id="GO:0008270">
    <property type="term" value="F:zinc ion binding"/>
    <property type="evidence" value="ECO:0007669"/>
    <property type="project" value="UniProtKB-UniRule"/>
</dbReference>
<dbReference type="InterPro" id="IPR015803">
    <property type="entry name" value="Cys-tRNA-ligase"/>
</dbReference>
<keyword evidence="8 13" id="KW-0862">Zinc</keyword>
<dbReference type="FunFam" id="3.40.50.620:FF:000009">
    <property type="entry name" value="Cysteine--tRNA ligase"/>
    <property type="match status" value="1"/>
</dbReference>
<keyword evidence="17" id="KW-1185">Reference proteome</keyword>
<dbReference type="Gene3D" id="3.40.50.620">
    <property type="entry name" value="HUPs"/>
    <property type="match status" value="1"/>
</dbReference>
<evidence type="ECO:0000256" key="2">
    <source>
        <dbReference type="ARBA" id="ARBA00005594"/>
    </source>
</evidence>
<dbReference type="GO" id="GO:0004817">
    <property type="term" value="F:cysteine-tRNA ligase activity"/>
    <property type="evidence" value="ECO:0007669"/>
    <property type="project" value="UniProtKB-UniRule"/>
</dbReference>
<evidence type="ECO:0000256" key="14">
    <source>
        <dbReference type="SAM" id="Coils"/>
    </source>
</evidence>
<comment type="subunit">
    <text evidence="3 13">Monomer.</text>
</comment>
<comment type="similarity">
    <text evidence="2 13">Belongs to the class-I aminoacyl-tRNA synthetase family.</text>
</comment>
<feature type="short sequence motif" description="'KMSKS' region" evidence="13">
    <location>
        <begin position="266"/>
        <end position="270"/>
    </location>
</feature>
<proteinExistence type="inferred from homology"/>
<dbReference type="NCBIfam" id="TIGR00435">
    <property type="entry name" value="cysS"/>
    <property type="match status" value="1"/>
</dbReference>
<evidence type="ECO:0000256" key="12">
    <source>
        <dbReference type="ARBA" id="ARBA00047398"/>
    </source>
</evidence>
<feature type="binding site" evidence="13">
    <location>
        <position position="234"/>
    </location>
    <ligand>
        <name>Zn(2+)</name>
        <dbReference type="ChEBI" id="CHEBI:29105"/>
    </ligand>
</feature>
<dbReference type="OrthoDB" id="9815130at2"/>
<protein>
    <recommendedName>
        <fullName evidence="13">Cysteine--tRNA ligase</fullName>
        <ecNumber evidence="13">6.1.1.16</ecNumber>
    </recommendedName>
    <alternativeName>
        <fullName evidence="13">Cysteinyl-tRNA synthetase</fullName>
        <shortName evidence="13">CysRS</shortName>
    </alternativeName>
</protein>
<feature type="short sequence motif" description="'HIGH' region" evidence="13">
    <location>
        <begin position="31"/>
        <end position="41"/>
    </location>
</feature>
<evidence type="ECO:0000256" key="6">
    <source>
        <dbReference type="ARBA" id="ARBA00022723"/>
    </source>
</evidence>
<dbReference type="InterPro" id="IPR014729">
    <property type="entry name" value="Rossmann-like_a/b/a_fold"/>
</dbReference>
<comment type="cofactor">
    <cofactor evidence="13">
        <name>Zn(2+)</name>
        <dbReference type="ChEBI" id="CHEBI:29105"/>
    </cofactor>
    <text evidence="13">Binds 1 zinc ion per subunit.</text>
</comment>
<comment type="catalytic activity">
    <reaction evidence="12 13">
        <text>tRNA(Cys) + L-cysteine + ATP = L-cysteinyl-tRNA(Cys) + AMP + diphosphate</text>
        <dbReference type="Rhea" id="RHEA:17773"/>
        <dbReference type="Rhea" id="RHEA-COMP:9661"/>
        <dbReference type="Rhea" id="RHEA-COMP:9679"/>
        <dbReference type="ChEBI" id="CHEBI:30616"/>
        <dbReference type="ChEBI" id="CHEBI:33019"/>
        <dbReference type="ChEBI" id="CHEBI:35235"/>
        <dbReference type="ChEBI" id="CHEBI:78442"/>
        <dbReference type="ChEBI" id="CHEBI:78517"/>
        <dbReference type="ChEBI" id="CHEBI:456215"/>
        <dbReference type="EC" id="6.1.1.16"/>
    </reaction>
</comment>
<comment type="caution">
    <text evidence="16">The sequence shown here is derived from an EMBL/GenBank/DDBJ whole genome shotgun (WGS) entry which is preliminary data.</text>
</comment>
<dbReference type="HAMAP" id="MF_00041">
    <property type="entry name" value="Cys_tRNA_synth"/>
    <property type="match status" value="1"/>
</dbReference>
<dbReference type="InterPro" id="IPR024909">
    <property type="entry name" value="Cys-tRNA/MSH_ligase"/>
</dbReference>
<dbReference type="InterPro" id="IPR009080">
    <property type="entry name" value="tRNAsynth_Ia_anticodon-bd"/>
</dbReference>
<dbReference type="InterPro" id="IPR015273">
    <property type="entry name" value="Cys-tRNA-synt_Ia_DALR"/>
</dbReference>
<dbReference type="RefSeq" id="WP_101332830.1">
    <property type="nucleotide sequence ID" value="NZ_PJNH01000005.1"/>
</dbReference>
<keyword evidence="13" id="KW-0597">Phosphoprotein</keyword>
<feature type="binding site" evidence="13">
    <location>
        <position position="29"/>
    </location>
    <ligand>
        <name>Zn(2+)</name>
        <dbReference type="ChEBI" id="CHEBI:29105"/>
    </ligand>
</feature>
<evidence type="ECO:0000256" key="1">
    <source>
        <dbReference type="ARBA" id="ARBA00004496"/>
    </source>
</evidence>
<dbReference type="InterPro" id="IPR032678">
    <property type="entry name" value="tRNA-synt_1_cat_dom"/>
</dbReference>
<evidence type="ECO:0000313" key="16">
    <source>
        <dbReference type="EMBL" id="PKR76618.1"/>
    </source>
</evidence>
<dbReference type="PRINTS" id="PR00983">
    <property type="entry name" value="TRNASYNTHCYS"/>
</dbReference>
<feature type="binding site" evidence="13">
    <location>
        <position position="209"/>
    </location>
    <ligand>
        <name>Zn(2+)</name>
        <dbReference type="ChEBI" id="CHEBI:29105"/>
    </ligand>
</feature>
<dbReference type="Pfam" id="PF23493">
    <property type="entry name" value="CysS_C"/>
    <property type="match status" value="1"/>
</dbReference>
<dbReference type="SUPFAM" id="SSF47323">
    <property type="entry name" value="Anticodon-binding domain of a subclass of class I aminoacyl-tRNA synthetases"/>
    <property type="match status" value="1"/>
</dbReference>
<keyword evidence="5 13" id="KW-0436">Ligase</keyword>
<feature type="domain" description="Cysteinyl-tRNA synthetase class Ia DALR" evidence="15">
    <location>
        <begin position="352"/>
        <end position="415"/>
    </location>
</feature>
<dbReference type="SUPFAM" id="SSF52374">
    <property type="entry name" value="Nucleotidylyl transferase"/>
    <property type="match status" value="1"/>
</dbReference>
<reference evidence="16 17" key="1">
    <citation type="submission" date="2017-06" db="EMBL/GenBank/DDBJ databases">
        <title>the draft geome sequence of Illustriluteabacillus marina B3227.</title>
        <authorList>
            <person name="He R.-H."/>
            <person name="Du Z.-J."/>
        </authorList>
    </citation>
    <scope>NUCLEOTIDE SEQUENCE [LARGE SCALE GENOMIC DNA]</scope>
    <source>
        <strain evidence="16 17">B3227</strain>
    </source>
</reference>